<proteinExistence type="predicted"/>
<keyword evidence="2" id="KW-1185">Reference proteome</keyword>
<comment type="caution">
    <text evidence="1">The sequence shown here is derived from an EMBL/GenBank/DDBJ whole genome shotgun (WGS) entry which is preliminary data.</text>
</comment>
<evidence type="ECO:0000313" key="1">
    <source>
        <dbReference type="EMBL" id="KAI3782010.1"/>
    </source>
</evidence>
<dbReference type="Proteomes" id="UP001055811">
    <property type="component" value="Linkage Group LG02"/>
</dbReference>
<reference evidence="2" key="1">
    <citation type="journal article" date="2022" name="Mol. Ecol. Resour.">
        <title>The genomes of chicory, endive, great burdock and yacon provide insights into Asteraceae palaeo-polyploidization history and plant inulin production.</title>
        <authorList>
            <person name="Fan W."/>
            <person name="Wang S."/>
            <person name="Wang H."/>
            <person name="Wang A."/>
            <person name="Jiang F."/>
            <person name="Liu H."/>
            <person name="Zhao H."/>
            <person name="Xu D."/>
            <person name="Zhang Y."/>
        </authorList>
    </citation>
    <scope>NUCLEOTIDE SEQUENCE [LARGE SCALE GENOMIC DNA]</scope>
    <source>
        <strain evidence="2">cv. Punajuju</strain>
    </source>
</reference>
<evidence type="ECO:0000313" key="2">
    <source>
        <dbReference type="Proteomes" id="UP001055811"/>
    </source>
</evidence>
<protein>
    <submittedName>
        <fullName evidence="1">Uncharacterized protein</fullName>
    </submittedName>
</protein>
<reference evidence="1 2" key="2">
    <citation type="journal article" date="2022" name="Mol. Ecol. Resour.">
        <title>The genomes of chicory, endive, great burdock and yacon provide insights into Asteraceae paleo-polyploidization history and plant inulin production.</title>
        <authorList>
            <person name="Fan W."/>
            <person name="Wang S."/>
            <person name="Wang H."/>
            <person name="Wang A."/>
            <person name="Jiang F."/>
            <person name="Liu H."/>
            <person name="Zhao H."/>
            <person name="Xu D."/>
            <person name="Zhang Y."/>
        </authorList>
    </citation>
    <scope>NUCLEOTIDE SEQUENCE [LARGE SCALE GENOMIC DNA]</scope>
    <source>
        <strain evidence="2">cv. Punajuju</strain>
        <tissue evidence="1">Leaves</tissue>
    </source>
</reference>
<dbReference type="EMBL" id="CM042010">
    <property type="protein sequence ID" value="KAI3782010.1"/>
    <property type="molecule type" value="Genomic_DNA"/>
</dbReference>
<name>A0ACB9GEZ8_CICIN</name>
<sequence length="84" mass="9785">MIEKLLTSKNPQSVINHNARTKFECNPIFHLAFHNFFIFQSTQNPKRITIINNNHHKRSTPISLTHNIQKGLQSLALVVEFYTI</sequence>
<accession>A0ACB9GEZ8</accession>
<gene>
    <name evidence="1" type="ORF">L2E82_12041</name>
</gene>
<organism evidence="1 2">
    <name type="scientific">Cichorium intybus</name>
    <name type="common">Chicory</name>
    <dbReference type="NCBI Taxonomy" id="13427"/>
    <lineage>
        <taxon>Eukaryota</taxon>
        <taxon>Viridiplantae</taxon>
        <taxon>Streptophyta</taxon>
        <taxon>Embryophyta</taxon>
        <taxon>Tracheophyta</taxon>
        <taxon>Spermatophyta</taxon>
        <taxon>Magnoliopsida</taxon>
        <taxon>eudicotyledons</taxon>
        <taxon>Gunneridae</taxon>
        <taxon>Pentapetalae</taxon>
        <taxon>asterids</taxon>
        <taxon>campanulids</taxon>
        <taxon>Asterales</taxon>
        <taxon>Asteraceae</taxon>
        <taxon>Cichorioideae</taxon>
        <taxon>Cichorieae</taxon>
        <taxon>Cichoriinae</taxon>
        <taxon>Cichorium</taxon>
    </lineage>
</organism>